<sequence length="859" mass="97981">MRYITFNNEGIYPIAILTTTLRKDDIVKAYMEPWDVDKDSVMILELHTAPGKKKTPAKEMQEFITQELVPAFEAAQTQYIICGDSEYYKQLTKQGKADANIGYVMDCAYGNQKVIYVPNYRQIFYDPDKVKTKIALSMQALIDYVSGSYVEPGTKIIHYADYPLTPEAISKWLDKLLEMNVPLAVDIETFSLKHYDCGIGTITFCWNKHEGIAFPVDYEPIEGATEAPYGRQVHNMLVRSMLRDFFIKYLNRQMYHNIAFDVYALIYQLFMTDLLDTEGLLHGMSIMLRNWDCTKLITYLATNSCAGNKLSLKDQAQEYAGNYAQEEINDITRIPLAELLEYNLVDGLCTWYVYEKHWDTLVNDQQLDVYTNIFKPACEDIIQMQLTGMPINMKTVLEVEEALTQDYNNALKTIADSKVIKDFTRLLNEEWVEKQNQILKKKRVTLADAKEQFNPNSGIQLQKLLFEFLELPVLGLTASKLPATGSGILKSLKNHTQDTSILEILDALIDYKAVDKILTAFIPALKNARQGPDGWHYLFGNLNLGGTVSGRLSSSEPNLQNLPSGSRYAKIIKKCFEAPPGWIFCGLDFASLEDRISALTTKDPNKLKVYTDGYDGHSLRAYAYFGEMMPDIEDTVESVNSIQEKYKAYRQDSKAPTFALTYQGTYITLMKNCGFPEQKARMVEERYHTLYKVSDDWVQAKLDQAAKDGYVTVAFGLRVRTPLLQQVIRGTSKTPYEAEAEGRTAGNALGQSWCLLNNRAGSEFMRKVRNSKHRLDIRPSTHIHDAQYFLIRDDMDVVIYTNTHLVKAVQWQDHPDIAHPDVHLGGELSLFYPTWANEIEIPNYATPEQVHEAIQKAFK</sequence>
<keyword evidence="1" id="KW-0235">DNA replication</keyword>
<dbReference type="InterPro" id="IPR012337">
    <property type="entry name" value="RNaseH-like_sf"/>
</dbReference>
<evidence type="ECO:0000256" key="2">
    <source>
        <dbReference type="ARBA" id="ARBA00023109"/>
    </source>
</evidence>
<organism evidence="4 5">
    <name type="scientific">Escherichia phage OLB145</name>
    <dbReference type="NCBI Taxonomy" id="2448910"/>
    <lineage>
        <taxon>Viruses</taxon>
        <taxon>Duplodnaviria</taxon>
        <taxon>Heunggongvirae</taxon>
        <taxon>Uroviricota</taxon>
        <taxon>Caudoviricetes</taxon>
        <taxon>Schitoviridae</taxon>
        <taxon>Enquatrovirinae</taxon>
        <taxon>Enquatrovirus</taxon>
        <taxon>Enquatrovirus N4</taxon>
    </lineage>
</organism>
<reference evidence="4 5" key="1">
    <citation type="submission" date="2018-09" db="EMBL/GenBank/DDBJ databases">
        <authorList>
            <person name="Bringhurst R.M."/>
        </authorList>
    </citation>
    <scope>NUCLEOTIDE SEQUENCE [LARGE SCALE GENOMIC DNA]</scope>
</reference>
<dbReference type="SMART" id="SM00482">
    <property type="entry name" value="POLAc"/>
    <property type="match status" value="1"/>
</dbReference>
<feature type="domain" description="DNA-directed DNA polymerase family A palm" evidence="3">
    <location>
        <begin position="569"/>
        <end position="795"/>
    </location>
</feature>
<dbReference type="Gene3D" id="1.10.150.20">
    <property type="entry name" value="5' to 3' exonuclease, C-terminal subdomain"/>
    <property type="match status" value="1"/>
</dbReference>
<dbReference type="SUPFAM" id="SSF53098">
    <property type="entry name" value="Ribonuclease H-like"/>
    <property type="match status" value="1"/>
</dbReference>
<dbReference type="PANTHER" id="PTHR10133">
    <property type="entry name" value="DNA POLYMERASE I"/>
    <property type="match status" value="1"/>
</dbReference>
<name>A0A3G3MCJ5_9CAUD</name>
<dbReference type="Proteomes" id="UP000281968">
    <property type="component" value="Segment"/>
</dbReference>
<dbReference type="GO" id="GO:0039693">
    <property type="term" value="P:viral DNA genome replication"/>
    <property type="evidence" value="ECO:0007669"/>
    <property type="project" value="UniProtKB-KW"/>
</dbReference>
<evidence type="ECO:0000313" key="5">
    <source>
        <dbReference type="Proteomes" id="UP000281968"/>
    </source>
</evidence>
<dbReference type="GO" id="GO:0006261">
    <property type="term" value="P:DNA-templated DNA replication"/>
    <property type="evidence" value="ECO:0007669"/>
    <property type="project" value="InterPro"/>
</dbReference>
<protein>
    <submittedName>
        <fullName evidence="4">DNA polymerase I</fullName>
    </submittedName>
</protein>
<dbReference type="EMBL" id="MH992123">
    <property type="protein sequence ID" value="AYR04223.1"/>
    <property type="molecule type" value="Genomic_DNA"/>
</dbReference>
<dbReference type="GO" id="GO:0003677">
    <property type="term" value="F:DNA binding"/>
    <property type="evidence" value="ECO:0007669"/>
    <property type="project" value="InterPro"/>
</dbReference>
<dbReference type="PRINTS" id="PR00868">
    <property type="entry name" value="DNAPOLI"/>
</dbReference>
<evidence type="ECO:0000259" key="3">
    <source>
        <dbReference type="SMART" id="SM00482"/>
    </source>
</evidence>
<keyword evidence="2" id="KW-1194">Viral DNA replication</keyword>
<evidence type="ECO:0000256" key="1">
    <source>
        <dbReference type="ARBA" id="ARBA00022705"/>
    </source>
</evidence>
<proteinExistence type="predicted"/>
<dbReference type="InterPro" id="IPR002298">
    <property type="entry name" value="DNA_polymerase_A"/>
</dbReference>
<dbReference type="Gene3D" id="3.30.420.10">
    <property type="entry name" value="Ribonuclease H-like superfamily/Ribonuclease H"/>
    <property type="match status" value="1"/>
</dbReference>
<dbReference type="SUPFAM" id="SSF56672">
    <property type="entry name" value="DNA/RNA polymerases"/>
    <property type="match status" value="1"/>
</dbReference>
<evidence type="ECO:0000313" key="4">
    <source>
        <dbReference type="EMBL" id="AYR04223.1"/>
    </source>
</evidence>
<dbReference type="PANTHER" id="PTHR10133:SF27">
    <property type="entry name" value="DNA POLYMERASE NU"/>
    <property type="match status" value="1"/>
</dbReference>
<dbReference type="InterPro" id="IPR043502">
    <property type="entry name" value="DNA/RNA_pol_sf"/>
</dbReference>
<dbReference type="Gene3D" id="3.30.70.370">
    <property type="match status" value="1"/>
</dbReference>
<dbReference type="Pfam" id="PF00476">
    <property type="entry name" value="DNA_pol_A"/>
    <property type="match status" value="1"/>
</dbReference>
<dbReference type="GO" id="GO:0003887">
    <property type="term" value="F:DNA-directed DNA polymerase activity"/>
    <property type="evidence" value="ECO:0007669"/>
    <property type="project" value="InterPro"/>
</dbReference>
<dbReference type="InterPro" id="IPR036397">
    <property type="entry name" value="RNaseH_sf"/>
</dbReference>
<accession>A0A3G3MCJ5</accession>
<dbReference type="InterPro" id="IPR001098">
    <property type="entry name" value="DNA-dir_DNA_pol_A_palm_dom"/>
</dbReference>
<dbReference type="GO" id="GO:0006302">
    <property type="term" value="P:double-strand break repair"/>
    <property type="evidence" value="ECO:0007669"/>
    <property type="project" value="TreeGrafter"/>
</dbReference>
<dbReference type="Gene3D" id="1.20.1060.10">
    <property type="entry name" value="Taq DNA Polymerase, Chain T, domain 4"/>
    <property type="match status" value="1"/>
</dbReference>